<dbReference type="InterPro" id="IPR029052">
    <property type="entry name" value="Metallo-depent_PP-like"/>
</dbReference>
<accession>A0A9X2IS78</accession>
<dbReference type="Gene3D" id="3.60.21.10">
    <property type="match status" value="1"/>
</dbReference>
<organism evidence="2 3">
    <name type="scientific">Halalkalibacter oceani</name>
    <dbReference type="NCBI Taxonomy" id="1653776"/>
    <lineage>
        <taxon>Bacteria</taxon>
        <taxon>Bacillati</taxon>
        <taxon>Bacillota</taxon>
        <taxon>Bacilli</taxon>
        <taxon>Bacillales</taxon>
        <taxon>Bacillaceae</taxon>
        <taxon>Halalkalibacter</taxon>
    </lineage>
</organism>
<feature type="domain" description="Calcineurin-like phosphoesterase" evidence="1">
    <location>
        <begin position="1"/>
        <end position="198"/>
    </location>
</feature>
<dbReference type="GO" id="GO:0005737">
    <property type="term" value="C:cytoplasm"/>
    <property type="evidence" value="ECO:0007669"/>
    <property type="project" value="TreeGrafter"/>
</dbReference>
<dbReference type="AlphaFoldDB" id="A0A9X2IS78"/>
<reference evidence="2" key="1">
    <citation type="submission" date="2022-05" db="EMBL/GenBank/DDBJ databases">
        <title>Comparative Genomics of Spacecraft Associated Microbes.</title>
        <authorList>
            <person name="Tran M.T."/>
            <person name="Wright A."/>
            <person name="Seuylemezian A."/>
            <person name="Eisen J."/>
            <person name="Coil D."/>
        </authorList>
    </citation>
    <scope>NUCLEOTIDE SEQUENCE</scope>
    <source>
        <strain evidence="2">214.1.1</strain>
    </source>
</reference>
<dbReference type="GO" id="GO:0008803">
    <property type="term" value="F:bis(5'-nucleosyl)-tetraphosphatase (symmetrical) activity"/>
    <property type="evidence" value="ECO:0007669"/>
    <property type="project" value="TreeGrafter"/>
</dbReference>
<name>A0A9X2IS78_9BACI</name>
<keyword evidence="3" id="KW-1185">Reference proteome</keyword>
<evidence type="ECO:0000259" key="1">
    <source>
        <dbReference type="Pfam" id="PF00149"/>
    </source>
</evidence>
<dbReference type="Proteomes" id="UP001139179">
    <property type="component" value="Unassembled WGS sequence"/>
</dbReference>
<dbReference type="RefSeq" id="WP_251224929.1">
    <property type="nucleotide sequence ID" value="NZ_JAMBOL010000033.1"/>
</dbReference>
<protein>
    <submittedName>
        <fullName evidence="2">Serine/threonine protein phosphatase</fullName>
    </submittedName>
</protein>
<sequence length="251" mass="29070">MRRIFISDIHGEFTLFTELLHEIHYDYSKDQLILLGDYVDRGPYSKDLLQFLIKLKKKAGSLVRTIAGNHDEMFFEALMASVSDNSNEEKSYIIGNFLLNGGTQTLRSYGFSESDTNTEKALKTIVKNNREHIEFLQTLDDYYLDDQFIGVHAGIDPYCKNWQDTDPHKLKWIREEFFNQRLSLQSGHRVIFGHTPVTLLHGRTTPWFQHDKIGIDGGAAYGGALNALIIEDRSFMYKQIKKKAEWMEHSI</sequence>
<dbReference type="SUPFAM" id="SSF56300">
    <property type="entry name" value="Metallo-dependent phosphatases"/>
    <property type="match status" value="1"/>
</dbReference>
<dbReference type="EMBL" id="JAMBOL010000033">
    <property type="protein sequence ID" value="MCM3716258.1"/>
    <property type="molecule type" value="Genomic_DNA"/>
</dbReference>
<evidence type="ECO:0000313" key="2">
    <source>
        <dbReference type="EMBL" id="MCM3716258.1"/>
    </source>
</evidence>
<dbReference type="InterPro" id="IPR004843">
    <property type="entry name" value="Calcineurin-like_PHP"/>
</dbReference>
<proteinExistence type="predicted"/>
<gene>
    <name evidence="2" type="ORF">M3202_19630</name>
</gene>
<dbReference type="PANTHER" id="PTHR42850:SF4">
    <property type="entry name" value="ZINC-DEPENDENT ENDOPOLYPHOSPHATASE"/>
    <property type="match status" value="1"/>
</dbReference>
<dbReference type="CDD" id="cd00144">
    <property type="entry name" value="MPP_PPP_family"/>
    <property type="match status" value="1"/>
</dbReference>
<dbReference type="InterPro" id="IPR050126">
    <property type="entry name" value="Ap4A_hydrolase"/>
</dbReference>
<dbReference type="PANTHER" id="PTHR42850">
    <property type="entry name" value="METALLOPHOSPHOESTERASE"/>
    <property type="match status" value="1"/>
</dbReference>
<dbReference type="GO" id="GO:0110154">
    <property type="term" value="P:RNA decapping"/>
    <property type="evidence" value="ECO:0007669"/>
    <property type="project" value="TreeGrafter"/>
</dbReference>
<dbReference type="Pfam" id="PF00149">
    <property type="entry name" value="Metallophos"/>
    <property type="match status" value="1"/>
</dbReference>
<dbReference type="GO" id="GO:0016791">
    <property type="term" value="F:phosphatase activity"/>
    <property type="evidence" value="ECO:0007669"/>
    <property type="project" value="TreeGrafter"/>
</dbReference>
<evidence type="ECO:0000313" key="3">
    <source>
        <dbReference type="Proteomes" id="UP001139179"/>
    </source>
</evidence>
<comment type="caution">
    <text evidence="2">The sequence shown here is derived from an EMBL/GenBank/DDBJ whole genome shotgun (WGS) entry which is preliminary data.</text>
</comment>